<dbReference type="Proteomes" id="UP000324897">
    <property type="component" value="Chromosome 4"/>
</dbReference>
<reference evidence="14 15" key="1">
    <citation type="journal article" date="2019" name="Sci. Rep.">
        <title>A high-quality genome of Eragrostis curvula grass provides insights into Poaceae evolution and supports new strategies to enhance forage quality.</title>
        <authorList>
            <person name="Carballo J."/>
            <person name="Santos B.A.C.M."/>
            <person name="Zappacosta D."/>
            <person name="Garbus I."/>
            <person name="Selva J.P."/>
            <person name="Gallo C.A."/>
            <person name="Diaz A."/>
            <person name="Albertini E."/>
            <person name="Caccamo M."/>
            <person name="Echenique V."/>
        </authorList>
    </citation>
    <scope>NUCLEOTIDE SEQUENCE [LARGE SCALE GENOMIC DNA]</scope>
    <source>
        <strain evidence="15">cv. Victoria</strain>
        <tissue evidence="14">Leaf</tissue>
    </source>
</reference>
<dbReference type="SMART" id="SM00768">
    <property type="entry name" value="X8"/>
    <property type="match status" value="2"/>
</dbReference>
<evidence type="ECO:0000256" key="4">
    <source>
        <dbReference type="ARBA" id="ARBA00022622"/>
    </source>
</evidence>
<evidence type="ECO:0000256" key="7">
    <source>
        <dbReference type="ARBA" id="ARBA00023136"/>
    </source>
</evidence>
<evidence type="ECO:0000256" key="8">
    <source>
        <dbReference type="ARBA" id="ARBA00023157"/>
    </source>
</evidence>
<accession>A0A5J9VR47</accession>
<dbReference type="Gene3D" id="3.20.20.80">
    <property type="entry name" value="Glycosidases"/>
    <property type="match status" value="1"/>
</dbReference>
<evidence type="ECO:0000259" key="13">
    <source>
        <dbReference type="SMART" id="SM00768"/>
    </source>
</evidence>
<dbReference type="InterPro" id="IPR012946">
    <property type="entry name" value="X8"/>
</dbReference>
<dbReference type="Pfam" id="PF00332">
    <property type="entry name" value="Glyco_hydro_17"/>
    <property type="match status" value="1"/>
</dbReference>
<dbReference type="GO" id="GO:0009506">
    <property type="term" value="C:plasmodesma"/>
    <property type="evidence" value="ECO:0007669"/>
    <property type="project" value="UniProtKB-ARBA"/>
</dbReference>
<dbReference type="FunFam" id="3.20.20.80:FF:000074">
    <property type="entry name" value="Hydrolase, hydrolyzing O-glycosyl compounds"/>
    <property type="match status" value="1"/>
</dbReference>
<dbReference type="InterPro" id="IPR000490">
    <property type="entry name" value="Glyco_hydro_17"/>
</dbReference>
<evidence type="ECO:0000256" key="1">
    <source>
        <dbReference type="ARBA" id="ARBA00004609"/>
    </source>
</evidence>
<dbReference type="InterPro" id="IPR044965">
    <property type="entry name" value="Glyco_hydro_17_plant"/>
</dbReference>
<evidence type="ECO:0000256" key="2">
    <source>
        <dbReference type="ARBA" id="ARBA00008773"/>
    </source>
</evidence>
<name>A0A5J9VR47_9POAL</name>
<dbReference type="PANTHER" id="PTHR32227">
    <property type="entry name" value="GLUCAN ENDO-1,3-BETA-GLUCOSIDASE BG1-RELATED-RELATED"/>
    <property type="match status" value="1"/>
</dbReference>
<dbReference type="OrthoDB" id="421038at2759"/>
<sequence>MTHSVGNTSIYELVVTDVFLAYLTEAGEVGVSYGRVADNLPDPAKVTQLLKDNGITMVRIYDTKPEVLTSLANTNIKVMVMMRNEDIAAAAADPSYALQWVKSNVMAYSATQINGVAVGNEVFKSRADLNSKLVPAMTNVQAALVQLGLADAMKVSTPVAFDALKESFPPSAGRFKDEIAQPVMKPMLDFLQRTGSYLTMNIYPFFTYANQQPGTISLDYALGNPNPGVIDGNNGLMYDNLLDAQLDATYHAMEALGQYAGVSAMEASARSAGRGVRVAVTESGWPSRGRIHHGPPASRRLLDAAGDAASIPNAQAYNNNLIRRILSGKTGTPYRRDANLDVYIFALFNEDNKSVDPDDSENNFGLFYPNMQKVYEFSFTGRGAPPAPPMESWCVANAAVSDARLQAALDYACGHGADCSAIQPGGKCFEPDTKIAHASYAFNSYYQRNNKVSGSCYFAGAASIVYQEPSMCNAKVSWCVANAAVGDGRLQAALDYACSNGADCSDIQPGAACFEPNTMVAHASHAFNSYYQLKLRASGTCNFAGAASVVYEEPSELITRSSNASSCPRLHLRFMLISSLFTVLQRSETACFHRGPEPKQQQLHPDESCTAILFYRVYYMKLGNKARIYWGAVRSVIFLLGSMSFLSKHRSLQESESL</sequence>
<dbReference type="EMBL" id="RWGY01000007">
    <property type="protein sequence ID" value="TVU38679.1"/>
    <property type="molecule type" value="Genomic_DNA"/>
</dbReference>
<organism evidence="14 15">
    <name type="scientific">Eragrostis curvula</name>
    <name type="common">weeping love grass</name>
    <dbReference type="NCBI Taxonomy" id="38414"/>
    <lineage>
        <taxon>Eukaryota</taxon>
        <taxon>Viridiplantae</taxon>
        <taxon>Streptophyta</taxon>
        <taxon>Embryophyta</taxon>
        <taxon>Tracheophyta</taxon>
        <taxon>Spermatophyta</taxon>
        <taxon>Magnoliopsida</taxon>
        <taxon>Liliopsida</taxon>
        <taxon>Poales</taxon>
        <taxon>Poaceae</taxon>
        <taxon>PACMAD clade</taxon>
        <taxon>Chloridoideae</taxon>
        <taxon>Eragrostideae</taxon>
        <taxon>Eragrostidinae</taxon>
        <taxon>Eragrostis</taxon>
    </lineage>
</organism>
<keyword evidence="5" id="KW-0732">Signal</keyword>
<feature type="domain" description="X8" evidence="13">
    <location>
        <begin position="392"/>
        <end position="474"/>
    </location>
</feature>
<evidence type="ECO:0000256" key="3">
    <source>
        <dbReference type="ARBA" id="ARBA00022475"/>
    </source>
</evidence>
<keyword evidence="4" id="KW-0449">Lipoprotein</keyword>
<evidence type="ECO:0000256" key="10">
    <source>
        <dbReference type="ARBA" id="ARBA00023295"/>
    </source>
</evidence>
<dbReference type="Pfam" id="PF07983">
    <property type="entry name" value="X8"/>
    <property type="match status" value="2"/>
</dbReference>
<dbReference type="AlphaFoldDB" id="A0A5J9VR47"/>
<protein>
    <recommendedName>
        <fullName evidence="13">X8 domain-containing protein</fullName>
    </recommendedName>
</protein>
<evidence type="ECO:0000256" key="12">
    <source>
        <dbReference type="RuleBase" id="RU004336"/>
    </source>
</evidence>
<comment type="similarity">
    <text evidence="2 11">Belongs to the glycosyl hydrolase 17 family.</text>
</comment>
<feature type="domain" description="X8" evidence="13">
    <location>
        <begin position="477"/>
        <end position="569"/>
    </location>
</feature>
<keyword evidence="3" id="KW-1003">Cell membrane</keyword>
<dbReference type="GO" id="GO:0098552">
    <property type="term" value="C:side of membrane"/>
    <property type="evidence" value="ECO:0007669"/>
    <property type="project" value="UniProtKB-KW"/>
</dbReference>
<keyword evidence="6 12" id="KW-0378">Hydrolase</keyword>
<keyword evidence="8" id="KW-1015">Disulfide bond</keyword>
<dbReference type="GO" id="GO:0004553">
    <property type="term" value="F:hydrolase activity, hydrolyzing O-glycosyl compounds"/>
    <property type="evidence" value="ECO:0007669"/>
    <property type="project" value="InterPro"/>
</dbReference>
<keyword evidence="15" id="KW-1185">Reference proteome</keyword>
<evidence type="ECO:0000313" key="15">
    <source>
        <dbReference type="Proteomes" id="UP000324897"/>
    </source>
</evidence>
<comment type="caution">
    <text evidence="14">The sequence shown here is derived from an EMBL/GenBank/DDBJ whole genome shotgun (WGS) entry which is preliminary data.</text>
</comment>
<proteinExistence type="inferred from homology"/>
<dbReference type="Gramene" id="TVU38679">
    <property type="protein sequence ID" value="TVU38679"/>
    <property type="gene ID" value="EJB05_12063"/>
</dbReference>
<dbReference type="InterPro" id="IPR017853">
    <property type="entry name" value="GH"/>
</dbReference>
<dbReference type="PROSITE" id="PS00587">
    <property type="entry name" value="GLYCOSYL_HYDROL_F17"/>
    <property type="match status" value="1"/>
</dbReference>
<gene>
    <name evidence="14" type="ORF">EJB05_12063</name>
</gene>
<comment type="subcellular location">
    <subcellularLocation>
        <location evidence="1">Cell membrane</location>
        <topology evidence="1">Lipid-anchor</topology>
        <topology evidence="1">GPI-anchor</topology>
    </subcellularLocation>
</comment>
<dbReference type="GO" id="GO:0005886">
    <property type="term" value="C:plasma membrane"/>
    <property type="evidence" value="ECO:0007669"/>
    <property type="project" value="UniProtKB-SubCell"/>
</dbReference>
<keyword evidence="4" id="KW-0336">GPI-anchor</keyword>
<keyword evidence="7" id="KW-0472">Membrane</keyword>
<dbReference type="FunFam" id="1.20.58.1040:FF:000001">
    <property type="entry name" value="Glucan endo-1,3-beta-glucosidase 4"/>
    <property type="match status" value="2"/>
</dbReference>
<evidence type="ECO:0000256" key="11">
    <source>
        <dbReference type="RuleBase" id="RU004335"/>
    </source>
</evidence>
<keyword evidence="9" id="KW-0325">Glycoprotein</keyword>
<feature type="non-terminal residue" evidence="14">
    <location>
        <position position="1"/>
    </location>
</feature>
<evidence type="ECO:0000313" key="14">
    <source>
        <dbReference type="EMBL" id="TVU38679.1"/>
    </source>
</evidence>
<keyword evidence="10 12" id="KW-0326">Glycosidase</keyword>
<dbReference type="GO" id="GO:0005975">
    <property type="term" value="P:carbohydrate metabolic process"/>
    <property type="evidence" value="ECO:0007669"/>
    <property type="project" value="InterPro"/>
</dbReference>
<evidence type="ECO:0000256" key="9">
    <source>
        <dbReference type="ARBA" id="ARBA00023180"/>
    </source>
</evidence>
<dbReference type="Gene3D" id="1.20.58.1040">
    <property type="match status" value="2"/>
</dbReference>
<evidence type="ECO:0000256" key="6">
    <source>
        <dbReference type="ARBA" id="ARBA00022801"/>
    </source>
</evidence>
<dbReference type="SUPFAM" id="SSF51445">
    <property type="entry name" value="(Trans)glycosidases"/>
    <property type="match status" value="1"/>
</dbReference>
<evidence type="ECO:0000256" key="5">
    <source>
        <dbReference type="ARBA" id="ARBA00022729"/>
    </source>
</evidence>